<keyword evidence="2" id="KW-0812">Transmembrane</keyword>
<evidence type="ECO:0000256" key="2">
    <source>
        <dbReference type="SAM" id="Phobius"/>
    </source>
</evidence>
<dbReference type="AlphaFoldDB" id="A0A5M9ZH97"/>
<reference evidence="4 5" key="1">
    <citation type="journal article" date="2019" name="Syst. Appl. Microbiol.">
        <title>Characterization of Bifidobacterium species in feaces of the Egyptian fruit bat: Description of B. vespertilionis sp. nov. and B. rousetti sp. nov.</title>
        <authorList>
            <person name="Modesto M."/>
            <person name="Satti M."/>
            <person name="Watanabe K."/>
            <person name="Puglisi E."/>
            <person name="Morelli L."/>
            <person name="Huang C.-H."/>
            <person name="Liou J.-S."/>
            <person name="Miyashita M."/>
            <person name="Tamura T."/>
            <person name="Saito S."/>
            <person name="Mori K."/>
            <person name="Huang L."/>
            <person name="Sciavilla P."/>
            <person name="Sandri C."/>
            <person name="Spiezio C."/>
            <person name="Vitali F."/>
            <person name="Cavalieri D."/>
            <person name="Perpetuini G."/>
            <person name="Tofalo R."/>
            <person name="Bonetti A."/>
            <person name="Arita M."/>
            <person name="Mattarelli P."/>
        </authorList>
    </citation>
    <scope>NUCLEOTIDE SEQUENCE [LARGE SCALE GENOMIC DNA]</scope>
    <source>
        <strain evidence="4 5">RST17</strain>
    </source>
</reference>
<dbReference type="Gene3D" id="2.60.40.740">
    <property type="match status" value="1"/>
</dbReference>
<accession>A0A5M9ZH97</accession>
<evidence type="ECO:0000256" key="1">
    <source>
        <dbReference type="SAM" id="MobiDB-lite"/>
    </source>
</evidence>
<name>A0A5M9ZH97_9BIFI</name>
<dbReference type="EMBL" id="RZUH01000009">
    <property type="protein sequence ID" value="KAA8826956.1"/>
    <property type="molecule type" value="Genomic_DNA"/>
</dbReference>
<organism evidence="4 5">
    <name type="scientific">Bifidobacterium myosotis</name>
    <dbReference type="NCBI Taxonomy" id="1630166"/>
    <lineage>
        <taxon>Bacteria</taxon>
        <taxon>Bacillati</taxon>
        <taxon>Actinomycetota</taxon>
        <taxon>Actinomycetes</taxon>
        <taxon>Bifidobacteriales</taxon>
        <taxon>Bifidobacteriaceae</taxon>
        <taxon>Bifidobacterium</taxon>
    </lineage>
</organism>
<keyword evidence="2" id="KW-1133">Transmembrane helix</keyword>
<evidence type="ECO:0000313" key="5">
    <source>
        <dbReference type="Proteomes" id="UP000410049"/>
    </source>
</evidence>
<gene>
    <name evidence="4" type="ORF">EMO91_10520</name>
</gene>
<protein>
    <submittedName>
        <fullName evidence="4">Isopeptide-forming domain-containing fimbrial protein</fullName>
    </submittedName>
</protein>
<feature type="chain" id="PRO_5024291934" evidence="3">
    <location>
        <begin position="28"/>
        <end position="562"/>
    </location>
</feature>
<comment type="caution">
    <text evidence="4">The sequence shown here is derived from an EMBL/GenBank/DDBJ whole genome shotgun (WGS) entry which is preliminary data.</text>
</comment>
<dbReference type="InterPro" id="IPR026466">
    <property type="entry name" value="Fim_isopep_form_D2_dom"/>
</dbReference>
<keyword evidence="2" id="KW-0472">Membrane</keyword>
<feature type="transmembrane region" description="Helical" evidence="2">
    <location>
        <begin position="535"/>
        <end position="556"/>
    </location>
</feature>
<dbReference type="NCBIfam" id="TIGR04226">
    <property type="entry name" value="RrgB_K2N_iso_D2"/>
    <property type="match status" value="1"/>
</dbReference>
<feature type="region of interest" description="Disordered" evidence="1">
    <location>
        <begin position="209"/>
        <end position="232"/>
    </location>
</feature>
<dbReference type="RefSeq" id="WP_150379912.1">
    <property type="nucleotide sequence ID" value="NZ_RZUH01000009.1"/>
</dbReference>
<sequence length="562" mass="56604">MHAFARAALAAAAAAAALFAVAPAATAAEAVDLSGTETITLTASHAGAFDGKADTLKAVLLGRYTSAAARDGRLTGVSVATEPAVKDTVARAARAAGAAKVDDANPLAALLAVAGDDRGTVPAWSSRLRAAAETLNTDKDVAGRPGAVGRADGSTLTFEGLTPGYYLIRDTTPAGRTGAIPMLVGTRAGGLSFDPASPLGAVAYKSLADNPDQGGDLKPPTKGVDGDKAGAAGHSVGDTVRYVIRQSVPNTTGYAGYRLELRDVMGAGLDPAGTPKVTVDGRTLDAGLYEYTRDGRTLTWAFGAVNDAVSPAVRDILKGDAAATFKPGAQIRIEYTAVVNSDAVRPGAAQNTIELGYSNNPNAWDKGMGSLPGGSPDDTSRPTEVLLGSATLHATGADGRTGVGGIVVQIARPGSDEPLKWIRNPDGSYTLADKDDKDTVTELTSKADGDIILHGVNGQLQVTQKGGTGADFRVTVNAGRDPATGQTVTTVTLDTGHNRNNLARQADAETVSWTAVAGGPAGHDGGGLANTGVTWAAAGAGAAALLAAAGAALAVTRRRAGR</sequence>
<keyword evidence="3" id="KW-0732">Signal</keyword>
<evidence type="ECO:0000256" key="3">
    <source>
        <dbReference type="SAM" id="SignalP"/>
    </source>
</evidence>
<dbReference type="Proteomes" id="UP000410049">
    <property type="component" value="Unassembled WGS sequence"/>
</dbReference>
<feature type="signal peptide" evidence="3">
    <location>
        <begin position="1"/>
        <end position="27"/>
    </location>
</feature>
<proteinExistence type="predicted"/>
<evidence type="ECO:0000313" key="4">
    <source>
        <dbReference type="EMBL" id="KAA8826956.1"/>
    </source>
</evidence>